<dbReference type="PROSITE" id="PS00356">
    <property type="entry name" value="HTH_LACI_1"/>
    <property type="match status" value="1"/>
</dbReference>
<dbReference type="SUPFAM" id="SSF47413">
    <property type="entry name" value="lambda repressor-like DNA-binding domains"/>
    <property type="match status" value="1"/>
</dbReference>
<feature type="domain" description="HTH lacI-type" evidence="4">
    <location>
        <begin position="5"/>
        <end position="59"/>
    </location>
</feature>
<dbReference type="InterPro" id="IPR000843">
    <property type="entry name" value="HTH_LacI"/>
</dbReference>
<dbReference type="RefSeq" id="WP_008651343.1">
    <property type="nucleotide sequence ID" value="NZ_CAKJYZ010000002.1"/>
</dbReference>
<dbReference type="Pfam" id="PF00356">
    <property type="entry name" value="LacI"/>
    <property type="match status" value="1"/>
</dbReference>
<evidence type="ECO:0000256" key="2">
    <source>
        <dbReference type="ARBA" id="ARBA00023125"/>
    </source>
</evidence>
<dbReference type="Gene3D" id="1.10.260.40">
    <property type="entry name" value="lambda repressor-like DNA-binding domains"/>
    <property type="match status" value="1"/>
</dbReference>
<dbReference type="PANTHER" id="PTHR30146">
    <property type="entry name" value="LACI-RELATED TRANSCRIPTIONAL REPRESSOR"/>
    <property type="match status" value="1"/>
</dbReference>
<accession>A0A7J4XV41</accession>
<dbReference type="GO" id="GO:0003700">
    <property type="term" value="F:DNA-binding transcription factor activity"/>
    <property type="evidence" value="ECO:0007669"/>
    <property type="project" value="TreeGrafter"/>
</dbReference>
<keyword evidence="1" id="KW-0805">Transcription regulation</keyword>
<protein>
    <submittedName>
        <fullName evidence="5">Substrate-binding domain-containing protein</fullName>
    </submittedName>
</protein>
<dbReference type="EMBL" id="VWFP01000018">
    <property type="protein sequence ID" value="KAA4624252.1"/>
    <property type="molecule type" value="Genomic_DNA"/>
</dbReference>
<evidence type="ECO:0000259" key="4">
    <source>
        <dbReference type="PROSITE" id="PS50932"/>
    </source>
</evidence>
<comment type="caution">
    <text evidence="5">The sequence shown here is derived from an EMBL/GenBank/DDBJ whole genome shotgun (WGS) entry which is preliminary data.</text>
</comment>
<name>A0A7J4XV41_BACOV</name>
<evidence type="ECO:0000313" key="5">
    <source>
        <dbReference type="EMBL" id="KAA4624252.1"/>
    </source>
</evidence>
<dbReference type="CDD" id="cd01392">
    <property type="entry name" value="HTH_LacI"/>
    <property type="match status" value="1"/>
</dbReference>
<proteinExistence type="predicted"/>
<gene>
    <name evidence="5" type="ORF">F3B90_17305</name>
</gene>
<sequence length="362" mass="41176">MAKKIRIKDIADLAGVSAGTVDRVLHNRGNVTEDKRIRIEEALQKMNYTPNIHVSAISLRKSYKFVIAIPKSSAGEYWSFAEKGINAALETYSAIDIQCEFCYYNHFDLFSCRTSFEQVIQHEPDAVIIGPTFRDETIYLANQLSDMNIPYIFVDSTVEGASPLAFYTANPYTCGYLIAKLITQITPKDADIALFQAIRVGDESANTTILRKAGFMAYYAEHKLQNKLCRVNYSAQDNEKNEDLLKDYFITNHNIKGAVIFNSRAHVITNYFKRHKIRDVKFVGIDLTEKNAKALDEGYLDFLVEQRAGQQAYMAVETLIQYLVFGKSVQNNNYMPMDIIVKENADLYKESSAATLFFNTQR</sequence>
<dbReference type="PROSITE" id="PS50932">
    <property type="entry name" value="HTH_LACI_2"/>
    <property type="match status" value="1"/>
</dbReference>
<dbReference type="SUPFAM" id="SSF53822">
    <property type="entry name" value="Periplasmic binding protein-like I"/>
    <property type="match status" value="1"/>
</dbReference>
<evidence type="ECO:0000256" key="3">
    <source>
        <dbReference type="ARBA" id="ARBA00023163"/>
    </source>
</evidence>
<keyword evidence="2" id="KW-0238">DNA-binding</keyword>
<dbReference type="GO" id="GO:0000976">
    <property type="term" value="F:transcription cis-regulatory region binding"/>
    <property type="evidence" value="ECO:0007669"/>
    <property type="project" value="TreeGrafter"/>
</dbReference>
<dbReference type="InterPro" id="IPR028082">
    <property type="entry name" value="Peripla_BP_I"/>
</dbReference>
<dbReference type="InterPro" id="IPR010982">
    <property type="entry name" value="Lambda_DNA-bd_dom_sf"/>
</dbReference>
<dbReference type="InterPro" id="IPR025997">
    <property type="entry name" value="SBP_2_dom"/>
</dbReference>
<keyword evidence="3" id="KW-0804">Transcription</keyword>
<dbReference type="AlphaFoldDB" id="A0A7J4XV41"/>
<evidence type="ECO:0000313" key="6">
    <source>
        <dbReference type="Proteomes" id="UP000424805"/>
    </source>
</evidence>
<dbReference type="Proteomes" id="UP000424805">
    <property type="component" value="Unassembled WGS sequence"/>
</dbReference>
<dbReference type="Gene3D" id="3.40.50.2300">
    <property type="match status" value="2"/>
</dbReference>
<dbReference type="SMART" id="SM00354">
    <property type="entry name" value="HTH_LACI"/>
    <property type="match status" value="1"/>
</dbReference>
<dbReference type="PANTHER" id="PTHR30146:SF144">
    <property type="entry name" value="LACI-FAMILY TRANSCRIPTION REGULATOR"/>
    <property type="match status" value="1"/>
</dbReference>
<evidence type="ECO:0000256" key="1">
    <source>
        <dbReference type="ARBA" id="ARBA00023015"/>
    </source>
</evidence>
<dbReference type="Pfam" id="PF13407">
    <property type="entry name" value="Peripla_BP_4"/>
    <property type="match status" value="1"/>
</dbReference>
<reference evidence="5 6" key="1">
    <citation type="journal article" date="2019" name="Nat. Med.">
        <title>A library of human gut bacterial isolates paired with longitudinal multiomics data enables mechanistic microbiome research.</title>
        <authorList>
            <person name="Poyet M."/>
            <person name="Groussin M."/>
            <person name="Gibbons S.M."/>
            <person name="Avila-Pacheco J."/>
            <person name="Jiang X."/>
            <person name="Kearney S.M."/>
            <person name="Perrotta A.R."/>
            <person name="Berdy B."/>
            <person name="Zhao S."/>
            <person name="Lieberman T.D."/>
            <person name="Swanson P.K."/>
            <person name="Smith M."/>
            <person name="Roesemann S."/>
            <person name="Alexander J.E."/>
            <person name="Rich S.A."/>
            <person name="Livny J."/>
            <person name="Vlamakis H."/>
            <person name="Clish C."/>
            <person name="Bullock K."/>
            <person name="Deik A."/>
            <person name="Scott J."/>
            <person name="Pierce K.A."/>
            <person name="Xavier R.J."/>
            <person name="Alm E.J."/>
        </authorList>
    </citation>
    <scope>NUCLEOTIDE SEQUENCE [LARGE SCALE GENOMIC DNA]</scope>
    <source>
        <strain evidence="5 6">BIOML-A15</strain>
    </source>
</reference>
<organism evidence="5 6">
    <name type="scientific">Bacteroides ovatus</name>
    <dbReference type="NCBI Taxonomy" id="28116"/>
    <lineage>
        <taxon>Bacteria</taxon>
        <taxon>Pseudomonadati</taxon>
        <taxon>Bacteroidota</taxon>
        <taxon>Bacteroidia</taxon>
        <taxon>Bacteroidales</taxon>
        <taxon>Bacteroidaceae</taxon>
        <taxon>Bacteroides</taxon>
    </lineage>
</organism>